<name>A0A1F5GH59_9BACT</name>
<organism evidence="2 3">
    <name type="scientific">Candidatus Curtissbacteria bacterium RIFCSPHIGHO2_02_FULL_42_15</name>
    <dbReference type="NCBI Taxonomy" id="1797716"/>
    <lineage>
        <taxon>Bacteria</taxon>
        <taxon>Candidatus Curtissiibacteriota</taxon>
    </lineage>
</organism>
<feature type="transmembrane region" description="Helical" evidence="1">
    <location>
        <begin position="359"/>
        <end position="378"/>
    </location>
</feature>
<keyword evidence="1" id="KW-1133">Transmembrane helix</keyword>
<evidence type="ECO:0000256" key="1">
    <source>
        <dbReference type="SAM" id="Phobius"/>
    </source>
</evidence>
<protein>
    <recommendedName>
        <fullName evidence="4">Baseplate protein J-like domain-containing protein</fullName>
    </recommendedName>
</protein>
<keyword evidence="1" id="KW-0472">Membrane</keyword>
<dbReference type="EMBL" id="MFBF01000023">
    <property type="protein sequence ID" value="OGD91185.1"/>
    <property type="molecule type" value="Genomic_DNA"/>
</dbReference>
<dbReference type="AlphaFoldDB" id="A0A1F5GH59"/>
<proteinExistence type="predicted"/>
<keyword evidence="1" id="KW-0812">Transmembrane</keyword>
<accession>A0A1F5GH59</accession>
<gene>
    <name evidence="2" type="ORF">A3D07_02035</name>
</gene>
<evidence type="ECO:0000313" key="2">
    <source>
        <dbReference type="EMBL" id="OGD91185.1"/>
    </source>
</evidence>
<evidence type="ECO:0000313" key="3">
    <source>
        <dbReference type="Proteomes" id="UP000177124"/>
    </source>
</evidence>
<dbReference type="Proteomes" id="UP000177124">
    <property type="component" value="Unassembled WGS sequence"/>
</dbReference>
<reference evidence="2 3" key="1">
    <citation type="journal article" date="2016" name="Nat. Commun.">
        <title>Thousands of microbial genomes shed light on interconnected biogeochemical processes in an aquifer system.</title>
        <authorList>
            <person name="Anantharaman K."/>
            <person name="Brown C.T."/>
            <person name="Hug L.A."/>
            <person name="Sharon I."/>
            <person name="Castelle C.J."/>
            <person name="Probst A.J."/>
            <person name="Thomas B.C."/>
            <person name="Singh A."/>
            <person name="Wilkins M.J."/>
            <person name="Karaoz U."/>
            <person name="Brodie E.L."/>
            <person name="Williams K.H."/>
            <person name="Hubbard S.S."/>
            <person name="Banfield J.F."/>
        </authorList>
    </citation>
    <scope>NUCLEOTIDE SEQUENCE [LARGE SCALE GENOMIC DNA]</scope>
</reference>
<evidence type="ECO:0008006" key="4">
    <source>
        <dbReference type="Google" id="ProtNLM"/>
    </source>
</evidence>
<comment type="caution">
    <text evidence="2">The sequence shown here is derived from an EMBL/GenBank/DDBJ whole genome shotgun (WGS) entry which is preliminary data.</text>
</comment>
<dbReference type="STRING" id="1797716.A3D07_02035"/>
<sequence length="726" mass="78647">MGFPGPFSNIFKKDEEQKSFLALTILPDKILAAIWDFADEKIEVLGFGKKSLGHANVLIHQAAVVIDKAGEEAKTDVSKVVFGLSHFYFSEGSPSKDALAILKKLAKDLELFPQAYVSCAAAVNHFLKIEEKVTPNVIVIGVFENFTEVHLLEGNNVAKSQVEKGEATVGRITQLVADLAEEGKDLPARIVVFGPDEKNSFLQKLSKADWKSIFVHEPKVDLMDLDELAKATAYAQAADVLGHEPSFGEKSKAQIPVEASKETGEEIEDEHIVKEPEAAGAGRESDFVEGKDVLMETFRESQDTEEYAVPRQDIADISIPKTGPPAKSSMSKILDKVTTLSYLPNFFETFKKGPVLKKVAIGLVILVLALFAASFVLGKTVTSAQVVISANSQSIDGDVDAEVVLGTADESKSELSGRKIAVSEAGSQKATATGVEKVGEPAKGEVTVFNWTTDQISFPKSTVIVSSGDIKFTIDNEVEIASRSASNPGQANTNVTAAENGESGNVGAGTDFSFQEFDELLYSARSNNSFSGGQEKEVTVASQEDLTKLEKSLFEELSEKARDKLKSELSSEKLVDEAVLAETLRKNFDKKAGDEASLVNLDMEVEASAVVFDEQNLRNVLAKSLEGKVPQGFKARGEDIEIREISAKRRKDSLFLSGSFAAKLIPDFSEDQLKDQIKGKSIKEARAKVLEIPNVSGVEIKFSPGFLFTSSLPSNPAKIKFKVESN</sequence>